<dbReference type="AlphaFoldDB" id="A0A0C3PZ56"/>
<dbReference type="EMBL" id="KN831944">
    <property type="protein sequence ID" value="KIO14634.1"/>
    <property type="molecule type" value="Genomic_DNA"/>
</dbReference>
<reference evidence="1 2" key="1">
    <citation type="submission" date="2014-04" db="EMBL/GenBank/DDBJ databases">
        <authorList>
            <consortium name="DOE Joint Genome Institute"/>
            <person name="Kuo A."/>
            <person name="Kohler A."/>
            <person name="Costa M.D."/>
            <person name="Nagy L.G."/>
            <person name="Floudas D."/>
            <person name="Copeland A."/>
            <person name="Barry K.W."/>
            <person name="Cichocki N."/>
            <person name="Veneault-Fourrey C."/>
            <person name="LaButti K."/>
            <person name="Lindquist E.A."/>
            <person name="Lipzen A."/>
            <person name="Lundell T."/>
            <person name="Morin E."/>
            <person name="Murat C."/>
            <person name="Sun H."/>
            <person name="Tunlid A."/>
            <person name="Henrissat B."/>
            <person name="Grigoriev I.V."/>
            <person name="Hibbett D.S."/>
            <person name="Martin F."/>
            <person name="Nordberg H.P."/>
            <person name="Cantor M.N."/>
            <person name="Hua S.X."/>
        </authorList>
    </citation>
    <scope>NUCLEOTIDE SEQUENCE [LARGE SCALE GENOMIC DNA]</scope>
    <source>
        <strain evidence="1 2">Marx 270</strain>
    </source>
</reference>
<name>A0A0C3PZ56_PISTI</name>
<organism evidence="1 2">
    <name type="scientific">Pisolithus tinctorius Marx 270</name>
    <dbReference type="NCBI Taxonomy" id="870435"/>
    <lineage>
        <taxon>Eukaryota</taxon>
        <taxon>Fungi</taxon>
        <taxon>Dikarya</taxon>
        <taxon>Basidiomycota</taxon>
        <taxon>Agaricomycotina</taxon>
        <taxon>Agaricomycetes</taxon>
        <taxon>Agaricomycetidae</taxon>
        <taxon>Boletales</taxon>
        <taxon>Sclerodermatineae</taxon>
        <taxon>Pisolithaceae</taxon>
        <taxon>Pisolithus</taxon>
    </lineage>
</organism>
<proteinExistence type="predicted"/>
<protein>
    <submittedName>
        <fullName evidence="1">Uncharacterized protein</fullName>
    </submittedName>
</protein>
<accession>A0A0C3PZ56</accession>
<gene>
    <name evidence="1" type="ORF">M404DRAFT_991393</name>
</gene>
<evidence type="ECO:0000313" key="2">
    <source>
        <dbReference type="Proteomes" id="UP000054217"/>
    </source>
</evidence>
<dbReference type="HOGENOM" id="CLU_2469967_0_0_1"/>
<sequence length="88" mass="9779">MPAQFKDLPILHRSLHKYLSPVPPYTHAPPPSPPPPPPPTPVIHCVIVSYLDHQASLISINHWSQTTFIKPFCRARRGLSWNPSAGTA</sequence>
<dbReference type="Proteomes" id="UP000054217">
    <property type="component" value="Unassembled WGS sequence"/>
</dbReference>
<reference evidence="2" key="2">
    <citation type="submission" date="2015-01" db="EMBL/GenBank/DDBJ databases">
        <title>Evolutionary Origins and Diversification of the Mycorrhizal Mutualists.</title>
        <authorList>
            <consortium name="DOE Joint Genome Institute"/>
            <consortium name="Mycorrhizal Genomics Consortium"/>
            <person name="Kohler A."/>
            <person name="Kuo A."/>
            <person name="Nagy L.G."/>
            <person name="Floudas D."/>
            <person name="Copeland A."/>
            <person name="Barry K.W."/>
            <person name="Cichocki N."/>
            <person name="Veneault-Fourrey C."/>
            <person name="LaButti K."/>
            <person name="Lindquist E.A."/>
            <person name="Lipzen A."/>
            <person name="Lundell T."/>
            <person name="Morin E."/>
            <person name="Murat C."/>
            <person name="Riley R."/>
            <person name="Ohm R."/>
            <person name="Sun H."/>
            <person name="Tunlid A."/>
            <person name="Henrissat B."/>
            <person name="Grigoriev I.V."/>
            <person name="Hibbett D.S."/>
            <person name="Martin F."/>
        </authorList>
    </citation>
    <scope>NUCLEOTIDE SEQUENCE [LARGE SCALE GENOMIC DNA]</scope>
    <source>
        <strain evidence="2">Marx 270</strain>
    </source>
</reference>
<evidence type="ECO:0000313" key="1">
    <source>
        <dbReference type="EMBL" id="KIO14634.1"/>
    </source>
</evidence>
<keyword evidence="2" id="KW-1185">Reference proteome</keyword>
<dbReference type="InParanoid" id="A0A0C3PZ56"/>